<gene>
    <name evidence="1" type="ORF">Pfra01_001007700</name>
</gene>
<proteinExistence type="predicted"/>
<dbReference type="Gene3D" id="3.40.395.10">
    <property type="entry name" value="Adenoviral Proteinase, Chain A"/>
    <property type="match status" value="1"/>
</dbReference>
<protein>
    <submittedName>
        <fullName evidence="1">Unnamed protein product</fullName>
    </submittedName>
</protein>
<dbReference type="EMBL" id="BSXT01000956">
    <property type="protein sequence ID" value="GMF36702.1"/>
    <property type="molecule type" value="Genomic_DNA"/>
</dbReference>
<organism evidence="1 2">
    <name type="scientific">Phytophthora fragariaefolia</name>
    <dbReference type="NCBI Taxonomy" id="1490495"/>
    <lineage>
        <taxon>Eukaryota</taxon>
        <taxon>Sar</taxon>
        <taxon>Stramenopiles</taxon>
        <taxon>Oomycota</taxon>
        <taxon>Peronosporomycetes</taxon>
        <taxon>Peronosporales</taxon>
        <taxon>Peronosporaceae</taxon>
        <taxon>Phytophthora</taxon>
    </lineage>
</organism>
<name>A0A9W6XE80_9STRA</name>
<reference evidence="1" key="1">
    <citation type="submission" date="2023-04" db="EMBL/GenBank/DDBJ databases">
        <title>Phytophthora fragariaefolia NBRC 109709.</title>
        <authorList>
            <person name="Ichikawa N."/>
            <person name="Sato H."/>
            <person name="Tonouchi N."/>
        </authorList>
    </citation>
    <scope>NUCLEOTIDE SEQUENCE</scope>
    <source>
        <strain evidence="1">NBRC 109709</strain>
    </source>
</reference>
<dbReference type="InterPro" id="IPR038765">
    <property type="entry name" value="Papain-like_cys_pep_sf"/>
</dbReference>
<dbReference type="Proteomes" id="UP001165121">
    <property type="component" value="Unassembled WGS sequence"/>
</dbReference>
<sequence>MFILSQELRASAVGHYCVMSVVDEFRKDIAWIERDWSKCGALEHPFLEKVTALPGVLAKEVVQLYRNSPLSRALVMPSRRAGCCEEATFGAIVGRLARHKMPNEVVMDAAHCHVSNYNTSCYVIDTVSVTDEKIIVPDFPLSSCKFMLVPVHMKALKHWMIQIVEIKVSEHDISNDKIWVTFYDPLGIDANLEICQAKWVSFTLPLLQQWYDRDMEREKVRNILSKTRPGGAQEPEVEGGSETEASLSIFSAVIVMNVPRPTQLDGVSCGILCMAQAYSYTNRTRSLKTSRTISRSDLSHLRLRLLWTILHDTVSDEREDVDTWLQLVEIRKQVKKMLGDK</sequence>
<comment type="caution">
    <text evidence="1">The sequence shown here is derived from an EMBL/GenBank/DDBJ whole genome shotgun (WGS) entry which is preliminary data.</text>
</comment>
<evidence type="ECO:0000313" key="1">
    <source>
        <dbReference type="EMBL" id="GMF36702.1"/>
    </source>
</evidence>
<evidence type="ECO:0000313" key="2">
    <source>
        <dbReference type="Proteomes" id="UP001165121"/>
    </source>
</evidence>
<dbReference type="AlphaFoldDB" id="A0A9W6XE80"/>
<keyword evidence="2" id="KW-1185">Reference proteome</keyword>
<dbReference type="OrthoDB" id="127315at2759"/>
<dbReference type="SUPFAM" id="SSF54001">
    <property type="entry name" value="Cysteine proteinases"/>
    <property type="match status" value="1"/>
</dbReference>
<accession>A0A9W6XE80</accession>